<dbReference type="EMBL" id="KN847319">
    <property type="protein sequence ID" value="KIW56223.1"/>
    <property type="molecule type" value="Genomic_DNA"/>
</dbReference>
<dbReference type="AlphaFoldDB" id="A0A0D2ELA4"/>
<evidence type="ECO:0000313" key="1">
    <source>
        <dbReference type="EMBL" id="KIW56223.1"/>
    </source>
</evidence>
<name>A0A0D2ELA4_9EURO</name>
<evidence type="ECO:0000313" key="2">
    <source>
        <dbReference type="Proteomes" id="UP000054342"/>
    </source>
</evidence>
<dbReference type="HOGENOM" id="CLU_141138_0_0_1"/>
<dbReference type="OrthoDB" id="5537330at2759"/>
<dbReference type="STRING" id="348802.A0A0D2ELA4"/>
<dbReference type="RefSeq" id="XP_013316807.1">
    <property type="nucleotide sequence ID" value="XM_013461353.1"/>
</dbReference>
<protein>
    <submittedName>
        <fullName evidence="1">Uncharacterized protein</fullName>
    </submittedName>
</protein>
<sequence length="158" mass="17739">MASPLDGNFLRELASAHDGSSAKDHEFKWYITAIVAVAGMNYSELIPELYKTLLAEYIPEDKHFSETRKLREALTKTCGIWGAAKTGTSTRALWNATPSHLRDQTCYRANDDPEEAATRGQKLVESIYSRIPGYNKDVVYQASPDYGWIVNSERFPSS</sequence>
<organism evidence="1 2">
    <name type="scientific">Exophiala xenobiotica</name>
    <dbReference type="NCBI Taxonomy" id="348802"/>
    <lineage>
        <taxon>Eukaryota</taxon>
        <taxon>Fungi</taxon>
        <taxon>Dikarya</taxon>
        <taxon>Ascomycota</taxon>
        <taxon>Pezizomycotina</taxon>
        <taxon>Eurotiomycetes</taxon>
        <taxon>Chaetothyriomycetidae</taxon>
        <taxon>Chaetothyriales</taxon>
        <taxon>Herpotrichiellaceae</taxon>
        <taxon>Exophiala</taxon>
    </lineage>
</organism>
<gene>
    <name evidence="1" type="ORF">PV05_04901</name>
</gene>
<dbReference type="PANTHER" id="PTHR28180">
    <property type="entry name" value="CONSERVED MITOCHONDRIAL PROTEIN-RELATED"/>
    <property type="match status" value="1"/>
</dbReference>
<dbReference type="GeneID" id="25326809"/>
<keyword evidence="2" id="KW-1185">Reference proteome</keyword>
<accession>A0A0D2ELA4</accession>
<reference evidence="1 2" key="1">
    <citation type="submission" date="2015-01" db="EMBL/GenBank/DDBJ databases">
        <title>The Genome Sequence of Exophiala xenobiotica CBS118157.</title>
        <authorList>
            <consortium name="The Broad Institute Genomics Platform"/>
            <person name="Cuomo C."/>
            <person name="de Hoog S."/>
            <person name="Gorbushina A."/>
            <person name="Stielow B."/>
            <person name="Teixiera M."/>
            <person name="Abouelleil A."/>
            <person name="Chapman S.B."/>
            <person name="Priest M."/>
            <person name="Young S.K."/>
            <person name="Wortman J."/>
            <person name="Nusbaum C."/>
            <person name="Birren B."/>
        </authorList>
    </citation>
    <scope>NUCLEOTIDE SEQUENCE [LARGE SCALE GENOMIC DNA]</scope>
    <source>
        <strain evidence="1 2">CBS 118157</strain>
    </source>
</reference>
<proteinExistence type="predicted"/>
<dbReference type="Proteomes" id="UP000054342">
    <property type="component" value="Unassembled WGS sequence"/>
</dbReference>
<dbReference type="InterPro" id="IPR052999">
    <property type="entry name" value="PTS1_Protein"/>
</dbReference>